<dbReference type="RefSeq" id="YP_009903755.1">
    <property type="nucleotide sequence ID" value="NC_049849.1"/>
</dbReference>
<proteinExistence type="predicted"/>
<name>A0A514CSW5_9CAUD</name>
<protein>
    <submittedName>
        <fullName evidence="1">Uncharacterized protein</fullName>
    </submittedName>
</protein>
<evidence type="ECO:0000313" key="1">
    <source>
        <dbReference type="EMBL" id="QDH83556.1"/>
    </source>
</evidence>
<evidence type="ECO:0000313" key="2">
    <source>
        <dbReference type="Proteomes" id="UP000320799"/>
    </source>
</evidence>
<dbReference type="GeneID" id="56136031"/>
<dbReference type="EMBL" id="MN094788">
    <property type="protein sequence ID" value="QDH83556.1"/>
    <property type="molecule type" value="Genomic_DNA"/>
</dbReference>
<organism evidence="1 2">
    <name type="scientific">Achromobacter phage Motura</name>
    <dbReference type="NCBI Taxonomy" id="2591403"/>
    <lineage>
        <taxon>Viruses</taxon>
        <taxon>Duplodnaviria</taxon>
        <taxon>Heunggongvirae</taxon>
        <taxon>Uroviricota</taxon>
        <taxon>Caudoviricetes</taxon>
        <taxon>Moturavirus</taxon>
        <taxon>Moturavirus motura</taxon>
    </lineage>
</organism>
<accession>A0A514CSW5</accession>
<keyword evidence="2" id="KW-1185">Reference proteome</keyword>
<reference evidence="1 2" key="1">
    <citation type="submission" date="2019-06" db="EMBL/GenBank/DDBJ databases">
        <authorList>
            <person name="Kincaid V.D."/>
            <person name="Fuller A."/>
            <person name="Hodges K."/>
            <person name="Bansal M."/>
            <person name="Essig J."/>
            <person name="Johnson A."/>
        </authorList>
    </citation>
    <scope>NUCLEOTIDE SEQUENCE [LARGE SCALE GENOMIC DNA]</scope>
</reference>
<sequence length="160" mass="18632">MTLPDKGDLVRDLREREAREGIVGLTVDLRPVAVETTVTVEWMDGFGGEMFTLSQLRKIADHHWVIDKHPDTQDFVIYVGELRFGYVWSWDHEDHTAFVFCADDILTAQQAFLAAEEEFAQVPEDPDLEAQWVCKHPNMKAIPFDDMTWDHEWQQWVVTI</sequence>
<dbReference type="KEGG" id="vg:56136031"/>
<dbReference type="Proteomes" id="UP000320799">
    <property type="component" value="Segment"/>
</dbReference>